<evidence type="ECO:0000313" key="1">
    <source>
        <dbReference type="EMBL" id="RUO19835.1"/>
    </source>
</evidence>
<keyword evidence="2" id="KW-1185">Reference proteome</keyword>
<proteinExistence type="predicted"/>
<dbReference type="OrthoDB" id="5597599at2"/>
<evidence type="ECO:0000313" key="2">
    <source>
        <dbReference type="Proteomes" id="UP000288212"/>
    </source>
</evidence>
<gene>
    <name evidence="1" type="ORF">CWE06_07305</name>
</gene>
<sequence>MAKPELTTPPQRHNAEGNERAVGVEIEFGDLSLDATTDVLLKFLERHCDNCEVSAQGRYEKTIQGDAAGDWVIEFDYSYLKKMGREQEQDDFRAAAEKSLAWVAESVVPVEVVSPPLPLSRLAEVENLMDDLRAAGARGSSDSLAYAFGMQLNPELPRLDSDTIMAHIKAFLCLYDWLLARINPDISRRISNYIDPFPNEYLQLALNSDYWPDLETLMDDYLKHNPTRNRALDMLPLFRHLDADKLVAAVDSKLVKARPTFHYRLPGCEIHDPNWGLHSVWNDWIKVEQLAANKELLDNCGQAFLKNHSKLFSSFGKQWLQQLEQDYLPQLDERTKKK</sequence>
<dbReference type="InterPro" id="IPR022025">
    <property type="entry name" value="Amidoligase_2"/>
</dbReference>
<organism evidence="1 2">
    <name type="scientific">Aliidiomarina haloalkalitolerans</name>
    <dbReference type="NCBI Taxonomy" id="859059"/>
    <lineage>
        <taxon>Bacteria</taxon>
        <taxon>Pseudomonadati</taxon>
        <taxon>Pseudomonadota</taxon>
        <taxon>Gammaproteobacteria</taxon>
        <taxon>Alteromonadales</taxon>
        <taxon>Idiomarinaceae</taxon>
        <taxon>Aliidiomarina</taxon>
    </lineage>
</organism>
<dbReference type="AlphaFoldDB" id="A0A432VTM7"/>
<protein>
    <submittedName>
        <fullName evidence="1">Alpha-L-fucosidase</fullName>
    </submittedName>
</protein>
<reference evidence="1 2" key="1">
    <citation type="journal article" date="2011" name="Front. Microbiol.">
        <title>Genomic signatures of strain selection and enhancement in Bacillus atrophaeus var. globigii, a historical biowarfare simulant.</title>
        <authorList>
            <person name="Gibbons H.S."/>
            <person name="Broomall S.M."/>
            <person name="McNew L.A."/>
            <person name="Daligault H."/>
            <person name="Chapman C."/>
            <person name="Bruce D."/>
            <person name="Karavis M."/>
            <person name="Krepps M."/>
            <person name="McGregor P.A."/>
            <person name="Hong C."/>
            <person name="Park K.H."/>
            <person name="Akmal A."/>
            <person name="Feldman A."/>
            <person name="Lin J.S."/>
            <person name="Chang W.E."/>
            <person name="Higgs B.W."/>
            <person name="Demirev P."/>
            <person name="Lindquist J."/>
            <person name="Liem A."/>
            <person name="Fochler E."/>
            <person name="Read T.D."/>
            <person name="Tapia R."/>
            <person name="Johnson S."/>
            <person name="Bishop-Lilly K.A."/>
            <person name="Detter C."/>
            <person name="Han C."/>
            <person name="Sozhamannan S."/>
            <person name="Rosenzweig C.N."/>
            <person name="Skowronski E.W."/>
        </authorList>
    </citation>
    <scope>NUCLEOTIDE SEQUENCE [LARGE SCALE GENOMIC DNA]</scope>
    <source>
        <strain evidence="1 2">AK5</strain>
    </source>
</reference>
<comment type="caution">
    <text evidence="1">The sequence shown here is derived from an EMBL/GenBank/DDBJ whole genome shotgun (WGS) entry which is preliminary data.</text>
</comment>
<dbReference type="Pfam" id="PF12224">
    <property type="entry name" value="Amidoligase_2"/>
    <property type="match status" value="1"/>
</dbReference>
<name>A0A432VTM7_9GAMM</name>
<dbReference type="RefSeq" id="WP_126792656.1">
    <property type="nucleotide sequence ID" value="NZ_PIPI01000004.1"/>
</dbReference>
<dbReference type="EMBL" id="PIPI01000004">
    <property type="protein sequence ID" value="RUO19835.1"/>
    <property type="molecule type" value="Genomic_DNA"/>
</dbReference>
<accession>A0A432VTM7</accession>
<dbReference type="Proteomes" id="UP000288212">
    <property type="component" value="Unassembled WGS sequence"/>
</dbReference>